<evidence type="ECO:0000313" key="4">
    <source>
        <dbReference type="Proteomes" id="UP000044098"/>
    </source>
</evidence>
<organism evidence="3 4">
    <name type="scientific">Achromobacter aegrifaciens</name>
    <dbReference type="NCBI Taxonomy" id="1287736"/>
    <lineage>
        <taxon>Bacteria</taxon>
        <taxon>Pseudomonadati</taxon>
        <taxon>Pseudomonadota</taxon>
        <taxon>Betaproteobacteria</taxon>
        <taxon>Burkholderiales</taxon>
        <taxon>Alcaligenaceae</taxon>
        <taxon>Achromobacter</taxon>
    </lineage>
</organism>
<accession>A0AAD2J4L9</accession>
<feature type="compositionally biased region" description="Polar residues" evidence="1">
    <location>
        <begin position="57"/>
        <end position="73"/>
    </location>
</feature>
<feature type="region of interest" description="Disordered" evidence="1">
    <location>
        <begin position="57"/>
        <end position="80"/>
    </location>
</feature>
<evidence type="ECO:0000256" key="1">
    <source>
        <dbReference type="SAM" id="MobiDB-lite"/>
    </source>
</evidence>
<name>A0AAD2J4L9_ACHAE</name>
<gene>
    <name evidence="3" type="ORF">ERS370000_05373</name>
</gene>
<comment type="caution">
    <text evidence="3">The sequence shown here is derived from an EMBL/GenBank/DDBJ whole genome shotgun (WGS) entry which is preliminary data.</text>
</comment>
<keyword evidence="2" id="KW-1133">Transmembrane helix</keyword>
<proteinExistence type="predicted"/>
<keyword evidence="2" id="KW-0812">Transmembrane</keyword>
<evidence type="ECO:0000256" key="2">
    <source>
        <dbReference type="SAM" id="Phobius"/>
    </source>
</evidence>
<dbReference type="Proteomes" id="UP000044098">
    <property type="component" value="Unassembled WGS sequence"/>
</dbReference>
<protein>
    <submittedName>
        <fullName evidence="3">Uncharacterized protein</fullName>
    </submittedName>
</protein>
<sequence>MPFSELIGDFTAYLQHDLKMPPLFAGAALALGSICAVLMTIWLVVWIKWCTRRMSRSGESSDSLSTMTATSSGRAVRKASEQIQDDAEHQQAWSISFRLAKLNGTRWDDHAAPDGQTLHELIEEAAALHHLTASKAGLETCNFTAESAEGPRIVCRITITAVDKATDPNLPSHFFPGCGSDGAEFCVTEGEFPSRDAIDKLLQAWDGDCYLDRYDSNYGRGYFTMLDCSAPEAGSEIPLHAPRTALQT</sequence>
<dbReference type="RefSeq" id="WP_054457976.1">
    <property type="nucleotide sequence ID" value="NZ_CYTK01000012.1"/>
</dbReference>
<evidence type="ECO:0000313" key="3">
    <source>
        <dbReference type="EMBL" id="CUJ70301.1"/>
    </source>
</evidence>
<dbReference type="EMBL" id="CYTK01000012">
    <property type="protein sequence ID" value="CUJ70301.1"/>
    <property type="molecule type" value="Genomic_DNA"/>
</dbReference>
<keyword evidence="2" id="KW-0472">Membrane</keyword>
<dbReference type="AlphaFoldDB" id="A0AAD2J4L9"/>
<reference evidence="3 4" key="1">
    <citation type="submission" date="2015-09" db="EMBL/GenBank/DDBJ databases">
        <authorList>
            <consortium name="Pathogen Informatics"/>
        </authorList>
    </citation>
    <scope>NUCLEOTIDE SEQUENCE [LARGE SCALE GENOMIC DNA]</scope>
    <source>
        <strain evidence="3 4">2789STDY5608625</strain>
    </source>
</reference>
<feature type="transmembrane region" description="Helical" evidence="2">
    <location>
        <begin position="23"/>
        <end position="47"/>
    </location>
</feature>